<organism evidence="9 10">
    <name type="scientific">Coemansia spiralis</name>
    <dbReference type="NCBI Taxonomy" id="417178"/>
    <lineage>
        <taxon>Eukaryota</taxon>
        <taxon>Fungi</taxon>
        <taxon>Fungi incertae sedis</taxon>
        <taxon>Zoopagomycota</taxon>
        <taxon>Kickxellomycotina</taxon>
        <taxon>Kickxellomycetes</taxon>
        <taxon>Kickxellales</taxon>
        <taxon>Kickxellaceae</taxon>
        <taxon>Coemansia</taxon>
    </lineage>
</organism>
<evidence type="ECO:0000256" key="2">
    <source>
        <dbReference type="ARBA" id="ARBA00022448"/>
    </source>
</evidence>
<feature type="transmembrane region" description="Helical" evidence="7">
    <location>
        <begin position="287"/>
        <end position="309"/>
    </location>
</feature>
<keyword evidence="2" id="KW-0813">Transport</keyword>
<feature type="transmembrane region" description="Helical" evidence="7">
    <location>
        <begin position="109"/>
        <end position="126"/>
    </location>
</feature>
<dbReference type="GO" id="GO:0016020">
    <property type="term" value="C:membrane"/>
    <property type="evidence" value="ECO:0007669"/>
    <property type="project" value="UniProtKB-SubCell"/>
</dbReference>
<feature type="transmembrane region" description="Helical" evidence="7">
    <location>
        <begin position="360"/>
        <end position="381"/>
    </location>
</feature>
<proteinExistence type="predicted"/>
<evidence type="ECO:0000313" key="10">
    <source>
        <dbReference type="Proteomes" id="UP001151516"/>
    </source>
</evidence>
<dbReference type="Pfam" id="PF07690">
    <property type="entry name" value="MFS_1"/>
    <property type="match status" value="1"/>
</dbReference>
<keyword evidence="10" id="KW-1185">Reference proteome</keyword>
<feature type="transmembrane region" description="Helical" evidence="7">
    <location>
        <begin position="169"/>
        <end position="190"/>
    </location>
</feature>
<evidence type="ECO:0000256" key="4">
    <source>
        <dbReference type="ARBA" id="ARBA00022989"/>
    </source>
</evidence>
<keyword evidence="4 7" id="KW-1133">Transmembrane helix</keyword>
<comment type="caution">
    <text evidence="9">The sequence shown here is derived from an EMBL/GenBank/DDBJ whole genome shotgun (WGS) entry which is preliminary data.</text>
</comment>
<feature type="transmembrane region" description="Helical" evidence="7">
    <location>
        <begin position="480"/>
        <end position="498"/>
    </location>
</feature>
<dbReference type="PANTHER" id="PTHR23504">
    <property type="entry name" value="MAJOR FACILITATOR SUPERFAMILY DOMAIN-CONTAINING PROTEIN 10"/>
    <property type="match status" value="1"/>
</dbReference>
<feature type="transmembrane region" description="Helical" evidence="7">
    <location>
        <begin position="132"/>
        <end position="149"/>
    </location>
</feature>
<feature type="transmembrane region" description="Helical" evidence="7">
    <location>
        <begin position="210"/>
        <end position="232"/>
    </location>
</feature>
<reference evidence="9" key="1">
    <citation type="submission" date="2022-07" db="EMBL/GenBank/DDBJ databases">
        <title>Phylogenomic reconstructions and comparative analyses of Kickxellomycotina fungi.</title>
        <authorList>
            <person name="Reynolds N.K."/>
            <person name="Stajich J.E."/>
            <person name="Barry K."/>
            <person name="Grigoriev I.V."/>
            <person name="Crous P."/>
            <person name="Smith M.E."/>
        </authorList>
    </citation>
    <scope>NUCLEOTIDE SEQUENCE</scope>
    <source>
        <strain evidence="9">CBS 109367</strain>
    </source>
</reference>
<feature type="transmembrane region" description="Helical" evidence="7">
    <location>
        <begin position="329"/>
        <end position="348"/>
    </location>
</feature>
<evidence type="ECO:0000256" key="7">
    <source>
        <dbReference type="SAM" id="Phobius"/>
    </source>
</evidence>
<feature type="transmembrane region" description="Helical" evidence="7">
    <location>
        <begin position="401"/>
        <end position="427"/>
    </location>
</feature>
<accession>A0A9W8L699</accession>
<evidence type="ECO:0000313" key="9">
    <source>
        <dbReference type="EMBL" id="KAJ2689574.1"/>
    </source>
</evidence>
<gene>
    <name evidence="9" type="ORF">IWW39_001378</name>
</gene>
<dbReference type="InterPro" id="IPR020846">
    <property type="entry name" value="MFS_dom"/>
</dbReference>
<feature type="compositionally biased region" description="Acidic residues" evidence="6">
    <location>
        <begin position="520"/>
        <end position="531"/>
    </location>
</feature>
<dbReference type="SUPFAM" id="SSF103473">
    <property type="entry name" value="MFS general substrate transporter"/>
    <property type="match status" value="1"/>
</dbReference>
<evidence type="ECO:0000259" key="8">
    <source>
        <dbReference type="PROSITE" id="PS50850"/>
    </source>
</evidence>
<dbReference type="EMBL" id="JANBTX010000023">
    <property type="protein sequence ID" value="KAJ2689574.1"/>
    <property type="molecule type" value="Genomic_DNA"/>
</dbReference>
<dbReference type="OrthoDB" id="419616at2759"/>
<dbReference type="AlphaFoldDB" id="A0A9W8L699"/>
<feature type="transmembrane region" description="Helical" evidence="7">
    <location>
        <begin position="75"/>
        <end position="97"/>
    </location>
</feature>
<feature type="transmembrane region" description="Helical" evidence="7">
    <location>
        <begin position="448"/>
        <end position="468"/>
    </location>
</feature>
<protein>
    <recommendedName>
        <fullName evidence="8">Major facilitator superfamily (MFS) profile domain-containing protein</fullName>
    </recommendedName>
</protein>
<evidence type="ECO:0000256" key="5">
    <source>
        <dbReference type="ARBA" id="ARBA00023136"/>
    </source>
</evidence>
<feature type="transmembrane region" description="Helical" evidence="7">
    <location>
        <begin position="46"/>
        <end position="63"/>
    </location>
</feature>
<dbReference type="InterPro" id="IPR036259">
    <property type="entry name" value="MFS_trans_sf"/>
</dbReference>
<dbReference type="Proteomes" id="UP001151516">
    <property type="component" value="Unassembled WGS sequence"/>
</dbReference>
<feature type="domain" description="Major facilitator superfamily (MFS) profile" evidence="8">
    <location>
        <begin position="37"/>
        <end position="504"/>
    </location>
</feature>
<name>A0A9W8L699_9FUNG</name>
<evidence type="ECO:0000256" key="6">
    <source>
        <dbReference type="SAM" id="MobiDB-lite"/>
    </source>
</evidence>
<dbReference type="PANTHER" id="PTHR23504:SF15">
    <property type="entry name" value="MAJOR FACILITATOR SUPERFAMILY (MFS) PROFILE DOMAIN-CONTAINING PROTEIN"/>
    <property type="match status" value="1"/>
</dbReference>
<dbReference type="CDD" id="cd17330">
    <property type="entry name" value="MFS_SLC46_TetA_like"/>
    <property type="match status" value="1"/>
</dbReference>
<evidence type="ECO:0000256" key="1">
    <source>
        <dbReference type="ARBA" id="ARBA00004141"/>
    </source>
</evidence>
<feature type="region of interest" description="Disordered" evidence="6">
    <location>
        <begin position="510"/>
        <end position="531"/>
    </location>
</feature>
<dbReference type="Gene3D" id="1.20.1250.20">
    <property type="entry name" value="MFS general substrate transporter like domains"/>
    <property type="match status" value="1"/>
</dbReference>
<evidence type="ECO:0000256" key="3">
    <source>
        <dbReference type="ARBA" id="ARBA00022692"/>
    </source>
</evidence>
<keyword evidence="5 7" id="KW-0472">Membrane</keyword>
<keyword evidence="3 7" id="KW-0812">Transmembrane</keyword>
<dbReference type="InterPro" id="IPR011701">
    <property type="entry name" value="MFS"/>
</dbReference>
<dbReference type="PROSITE" id="PS50850">
    <property type="entry name" value="MFS"/>
    <property type="match status" value="1"/>
</dbReference>
<dbReference type="GO" id="GO:0022857">
    <property type="term" value="F:transmembrane transporter activity"/>
    <property type="evidence" value="ECO:0007669"/>
    <property type="project" value="InterPro"/>
</dbReference>
<comment type="subcellular location">
    <subcellularLocation>
        <location evidence="1">Membrane</location>
        <topology evidence="1">Multi-pass membrane protein</topology>
    </subcellularLocation>
</comment>
<feature type="region of interest" description="Disordered" evidence="6">
    <location>
        <begin position="1"/>
        <end position="21"/>
    </location>
</feature>
<sequence>MSHRDDDSRDSDNSQWDPLDKHDEPVVVKETPLPWKQIAPLVAMRLAEPINFTLILPFMYKMIEDFGVADTPKDISYYASLLFVSLSISQTATVMYWGRLSDRIGRRPVLIAGLIGTLAVSVLFGVCKSFTMALLVRFAAGVFAGNAAVMKSAMAEIADDTNRSRMMALLPLTWNFGSMVGSGVGGVFANPAQQFPGIFGDSKLFTYFPYLLPCLIGSTVAAFGLVAGIFNFKETLVRPTQSAEEPVCEQPVVAGCSTERTPLLVQPAAASVAPVKQSSMRSLLTPLVVRVMATNAIMCFAYNMCDQLYPIFAATNPRDGGLGLDPRSIGISLGIEGIVVVYIQLVVYPRLERKYGVLYCYRRGLSFAIPYLVSMPFLSIIALHLQNQAGTSATSMLIEKIVMWTILMFLMTMRITSSVMAFTSINLMITNMAPTRADLGFMNGTQQLAMSVVRIFAPIVSGSLWSWSIKHSLPLPFNSHLVWTLSAVLIAIVLKLSYRIPESVNKFAADQPKPVASAEVSDDDETIQDRD</sequence>